<dbReference type="Gene3D" id="3.90.850.10">
    <property type="entry name" value="Fumarylacetoacetase-like, C-terminal domain"/>
    <property type="match status" value="1"/>
</dbReference>
<evidence type="ECO:0000313" key="7">
    <source>
        <dbReference type="Proteomes" id="UP000217154"/>
    </source>
</evidence>
<dbReference type="FunFam" id="3.90.850.10:FF:000002">
    <property type="entry name" value="2-hydroxyhepta-2,4-diene-1,7-dioate isomerase"/>
    <property type="match status" value="1"/>
</dbReference>
<evidence type="ECO:0000256" key="3">
    <source>
        <dbReference type="ARBA" id="ARBA00022723"/>
    </source>
</evidence>
<dbReference type="PANTHER" id="PTHR42796">
    <property type="entry name" value="FUMARYLACETOACETATE HYDROLASE DOMAIN-CONTAINING PROTEIN 2A-RELATED"/>
    <property type="match status" value="1"/>
</dbReference>
<evidence type="ECO:0000256" key="1">
    <source>
        <dbReference type="ARBA" id="ARBA00001946"/>
    </source>
</evidence>
<gene>
    <name evidence="6" type="ORF">CKY39_29755</name>
</gene>
<evidence type="ECO:0000259" key="5">
    <source>
        <dbReference type="Pfam" id="PF01557"/>
    </source>
</evidence>
<keyword evidence="3" id="KW-0479">Metal-binding</keyword>
<dbReference type="Proteomes" id="UP000217154">
    <property type="component" value="Chromosome"/>
</dbReference>
<dbReference type="Pfam" id="PF01557">
    <property type="entry name" value="FAA_hydrolase"/>
    <property type="match status" value="1"/>
</dbReference>
<dbReference type="InterPro" id="IPR011234">
    <property type="entry name" value="Fumarylacetoacetase-like_C"/>
</dbReference>
<accession>A0A250DRE3</accession>
<comment type="cofactor">
    <cofactor evidence="1">
        <name>Mg(2+)</name>
        <dbReference type="ChEBI" id="CHEBI:18420"/>
    </cofactor>
</comment>
<feature type="domain" description="Fumarylacetoacetase-like C-terminal" evidence="5">
    <location>
        <begin position="97"/>
        <end position="308"/>
    </location>
</feature>
<evidence type="ECO:0000256" key="2">
    <source>
        <dbReference type="ARBA" id="ARBA00010211"/>
    </source>
</evidence>
<sequence>MSWIALATYRRAGGLAPALVIDSQLYDLEAARAAGLPPLPETWVTQGVEAMLRDWANAQTWLRDATPIAAALAASGAIRPVADGAAAVAAPFVPSRIFCAASNYASHANEMGTVLAAKSQSKPYMFLKLSNTVIGNGETIQMPPETSKLDWEVELAAVIGKRCRRVSVEDALDAVACYTIVNDISARDLNIRGDYPFKHDWFQGKCHDTFAPIGPWLVPAWQIPDPQAVQMRLDVNDEPMQQDSTANMIWTVREQIAYLSTIVTLEPGDVIATGTPTGVGMGRGIYLKPGDRLVASIEGIGRLANQVQAERV</sequence>
<keyword evidence="4" id="KW-0378">Hydrolase</keyword>
<dbReference type="GO" id="GO:0046872">
    <property type="term" value="F:metal ion binding"/>
    <property type="evidence" value="ECO:0007669"/>
    <property type="project" value="UniProtKB-KW"/>
</dbReference>
<protein>
    <submittedName>
        <fullName evidence="6">5-oxopent-3-ene-1,2,5-tricarboxylate decarboxylase</fullName>
    </submittedName>
</protein>
<dbReference type="GO" id="GO:0016853">
    <property type="term" value="F:isomerase activity"/>
    <property type="evidence" value="ECO:0007669"/>
    <property type="project" value="UniProtKB-ARBA"/>
</dbReference>
<name>A0A250DRE3_9BURK</name>
<reference evidence="6 7" key="1">
    <citation type="submission" date="2017-09" db="EMBL/GenBank/DDBJ databases">
        <title>The diverse metabolic capabilities of V. boronicumulans make it an excellent choice for continued studies on novel biodegradation.</title>
        <authorList>
            <person name="Sun S."/>
        </authorList>
    </citation>
    <scope>NUCLEOTIDE SEQUENCE [LARGE SCALE GENOMIC DNA]</scope>
    <source>
        <strain evidence="6 7">J1</strain>
    </source>
</reference>
<dbReference type="EMBL" id="CP023284">
    <property type="protein sequence ID" value="ATA56940.1"/>
    <property type="molecule type" value="Genomic_DNA"/>
</dbReference>
<comment type="similarity">
    <text evidence="2">Belongs to the FAH family.</text>
</comment>
<dbReference type="RefSeq" id="WP_095746981.1">
    <property type="nucleotide sequence ID" value="NZ_CP023284.1"/>
</dbReference>
<dbReference type="GO" id="GO:0016787">
    <property type="term" value="F:hydrolase activity"/>
    <property type="evidence" value="ECO:0007669"/>
    <property type="project" value="UniProtKB-KW"/>
</dbReference>
<dbReference type="AlphaFoldDB" id="A0A250DRE3"/>
<dbReference type="InterPro" id="IPR036663">
    <property type="entry name" value="Fumarylacetoacetase_C_sf"/>
</dbReference>
<dbReference type="SUPFAM" id="SSF56529">
    <property type="entry name" value="FAH"/>
    <property type="match status" value="1"/>
</dbReference>
<dbReference type="GO" id="GO:0019752">
    <property type="term" value="P:carboxylic acid metabolic process"/>
    <property type="evidence" value="ECO:0007669"/>
    <property type="project" value="UniProtKB-ARBA"/>
</dbReference>
<organism evidence="6 7">
    <name type="scientific">Variovorax boronicumulans</name>
    <dbReference type="NCBI Taxonomy" id="436515"/>
    <lineage>
        <taxon>Bacteria</taxon>
        <taxon>Pseudomonadati</taxon>
        <taxon>Pseudomonadota</taxon>
        <taxon>Betaproteobacteria</taxon>
        <taxon>Burkholderiales</taxon>
        <taxon>Comamonadaceae</taxon>
        <taxon>Variovorax</taxon>
    </lineage>
</organism>
<dbReference type="KEGG" id="vbo:CKY39_29755"/>
<evidence type="ECO:0000256" key="4">
    <source>
        <dbReference type="ARBA" id="ARBA00022801"/>
    </source>
</evidence>
<proteinExistence type="inferred from homology"/>
<dbReference type="InterPro" id="IPR051121">
    <property type="entry name" value="FAH"/>
</dbReference>
<dbReference type="PANTHER" id="PTHR42796:SF4">
    <property type="entry name" value="FUMARYLACETOACETATE HYDROLASE DOMAIN-CONTAINING PROTEIN 2A"/>
    <property type="match status" value="1"/>
</dbReference>
<evidence type="ECO:0000313" key="6">
    <source>
        <dbReference type="EMBL" id="ATA56940.1"/>
    </source>
</evidence>